<evidence type="ECO:0000256" key="4">
    <source>
        <dbReference type="ARBA" id="ARBA00023098"/>
    </source>
</evidence>
<dbReference type="GO" id="GO:0016020">
    <property type="term" value="C:membrane"/>
    <property type="evidence" value="ECO:0007669"/>
    <property type="project" value="TreeGrafter"/>
</dbReference>
<dbReference type="SUPFAM" id="SSF56801">
    <property type="entry name" value="Acetyl-CoA synthetase-like"/>
    <property type="match status" value="1"/>
</dbReference>
<sequence length="601" mass="64100">MESSTAPRAALAAASIAEAFRITAATQADQVAVRTLDDSISWTWTELRERVDVLARSLHGLGLAKGETIALMLSNRPEFHLCDLAAMMLGATPFSIYMQYTPEQVQFVVSDADAHVIITEPQFLDVVLEARKDLPGLKHVIVLGAGDEGVPDGCVTLEDTMAAPDTAFDLDASVASLNGDDILTLIYTSGTTGPPKGVQLTHHNLLTAVVGVEAMVQFPESSRVISWLPSAHIAERAAHHYLPIVFGLQITSCPDPRQVLGVLPQVRPHWFFAVPRIWEKLKAGLETAVAGMPDEQQATAQAGLDAAVQRVRLQQKGEPVPDDVAAAADAADVALFAGWRAMLGLDQVKAINVGAAPTPVEVLEFFHAIGLPLAELWGMSETCGAGTVNPPDKIKIGTVGPAVPNVEIKIAEDGEVLLRGGVVMSGYRNLPEKTAEAIDSGGWLHTGDIGTLDEDGYLKIVDRKKEIIINAAGKNMSPANIEATLKSSHPLIAQACCIGDARLYNTALIVLDADFAPAWAAKHGIEDTSLEALATNDLVRATVQEGVDAANAKLARVEQLKKFTIVAGDWLPGGDELTPTMKLKRRPIDAKYAEAIDAMYA</sequence>
<evidence type="ECO:0000256" key="3">
    <source>
        <dbReference type="ARBA" id="ARBA00022832"/>
    </source>
</evidence>
<keyword evidence="2 7" id="KW-0436">Ligase</keyword>
<dbReference type="InterPro" id="IPR042099">
    <property type="entry name" value="ANL_N_sf"/>
</dbReference>
<dbReference type="InterPro" id="IPR020845">
    <property type="entry name" value="AMP-binding_CS"/>
</dbReference>
<proteinExistence type="inferred from homology"/>
<reference evidence="7" key="1">
    <citation type="submission" date="2022-12" db="EMBL/GenBank/DDBJ databases">
        <title>Paraconexibacter alkalitolerans sp. nov. and Baekduia alba sp. nov., isolated from soil and emended description of the genera Paraconexibacter (Chun et al., 2020) and Baekduia (An et al., 2020).</title>
        <authorList>
            <person name="Vieira S."/>
            <person name="Huber K.J."/>
            <person name="Geppert A."/>
            <person name="Wolf J."/>
            <person name="Neumann-Schaal M."/>
            <person name="Muesken M."/>
            <person name="Overmann J."/>
        </authorList>
    </citation>
    <scope>NUCLEOTIDE SEQUENCE</scope>
    <source>
        <strain evidence="7">AEG42_29</strain>
    </source>
</reference>
<keyword evidence="3" id="KW-0276">Fatty acid metabolism</keyword>
<dbReference type="AlphaFoldDB" id="A0AAU7AVD9"/>
<dbReference type="PANTHER" id="PTHR43272">
    <property type="entry name" value="LONG-CHAIN-FATTY-ACID--COA LIGASE"/>
    <property type="match status" value="1"/>
</dbReference>
<dbReference type="PANTHER" id="PTHR43272:SF32">
    <property type="entry name" value="AMP-DEPENDENT SYNTHETASE_LIGASE DOMAIN-CONTAINING PROTEIN"/>
    <property type="match status" value="1"/>
</dbReference>
<dbReference type="GO" id="GO:0004467">
    <property type="term" value="F:long-chain fatty acid-CoA ligase activity"/>
    <property type="evidence" value="ECO:0007669"/>
    <property type="project" value="TreeGrafter"/>
</dbReference>
<dbReference type="KEGG" id="parq:DSM112329_02426"/>
<dbReference type="RefSeq" id="WP_354702073.1">
    <property type="nucleotide sequence ID" value="NZ_CP114014.1"/>
</dbReference>
<dbReference type="Pfam" id="PF23562">
    <property type="entry name" value="AMP-binding_C_3"/>
    <property type="match status" value="1"/>
</dbReference>
<keyword evidence="4" id="KW-0443">Lipid metabolism</keyword>
<accession>A0AAU7AVD9</accession>
<protein>
    <recommendedName>
        <fullName evidence="5">Acyl-CoA synthetase</fullName>
    </recommendedName>
</protein>
<evidence type="ECO:0000256" key="2">
    <source>
        <dbReference type="ARBA" id="ARBA00022598"/>
    </source>
</evidence>
<feature type="domain" description="AMP-dependent synthetase/ligase" evidence="6">
    <location>
        <begin position="21"/>
        <end position="427"/>
    </location>
</feature>
<dbReference type="CDD" id="cd05907">
    <property type="entry name" value="VL_LC_FACS_like"/>
    <property type="match status" value="1"/>
</dbReference>
<dbReference type="Pfam" id="PF00501">
    <property type="entry name" value="AMP-binding"/>
    <property type="match status" value="1"/>
</dbReference>
<name>A0AAU7AVD9_9ACTN</name>
<dbReference type="PROSITE" id="PS00455">
    <property type="entry name" value="AMP_BINDING"/>
    <property type="match status" value="1"/>
</dbReference>
<dbReference type="EMBL" id="CP114014">
    <property type="protein sequence ID" value="XAY05569.1"/>
    <property type="molecule type" value="Genomic_DNA"/>
</dbReference>
<organism evidence="7">
    <name type="scientific">Paraconexibacter sp. AEG42_29</name>
    <dbReference type="NCBI Taxonomy" id="2997339"/>
    <lineage>
        <taxon>Bacteria</taxon>
        <taxon>Bacillati</taxon>
        <taxon>Actinomycetota</taxon>
        <taxon>Thermoleophilia</taxon>
        <taxon>Solirubrobacterales</taxon>
        <taxon>Paraconexibacteraceae</taxon>
        <taxon>Paraconexibacter</taxon>
    </lineage>
</organism>
<evidence type="ECO:0000259" key="6">
    <source>
        <dbReference type="Pfam" id="PF00501"/>
    </source>
</evidence>
<dbReference type="Gene3D" id="3.40.50.12780">
    <property type="entry name" value="N-terminal domain of ligase-like"/>
    <property type="match status" value="1"/>
</dbReference>
<dbReference type="InterPro" id="IPR000873">
    <property type="entry name" value="AMP-dep_synth/lig_dom"/>
</dbReference>
<evidence type="ECO:0000256" key="5">
    <source>
        <dbReference type="ARBA" id="ARBA00032875"/>
    </source>
</evidence>
<gene>
    <name evidence="7" type="ORF">DSM112329_02426</name>
</gene>
<comment type="similarity">
    <text evidence="1">Belongs to the ATP-dependent AMP-binding enzyme family.</text>
</comment>
<evidence type="ECO:0000256" key="1">
    <source>
        <dbReference type="ARBA" id="ARBA00006432"/>
    </source>
</evidence>
<evidence type="ECO:0000313" key="7">
    <source>
        <dbReference type="EMBL" id="XAY05569.1"/>
    </source>
</evidence>